<keyword evidence="2" id="KW-0560">Oxidoreductase</keyword>
<dbReference type="SUPFAM" id="SSF51182">
    <property type="entry name" value="RmlC-like cupins"/>
    <property type="match status" value="1"/>
</dbReference>
<dbReference type="Gene3D" id="2.60.120.10">
    <property type="entry name" value="Jelly Rolls"/>
    <property type="match status" value="1"/>
</dbReference>
<dbReference type="InterPro" id="IPR047183">
    <property type="entry name" value="GDO-like"/>
</dbReference>
<dbReference type="CDD" id="cd06992">
    <property type="entry name" value="cupin_GDO-like_C"/>
    <property type="match status" value="1"/>
</dbReference>
<name>M2ZMH6_9PROT</name>
<dbReference type="Proteomes" id="UP000011744">
    <property type="component" value="Unassembled WGS sequence"/>
</dbReference>
<dbReference type="STRING" id="1244869.H261_18080"/>
<dbReference type="CDD" id="cd02216">
    <property type="entry name" value="cupin_GDO-like_N"/>
    <property type="match status" value="1"/>
</dbReference>
<dbReference type="eggNOG" id="COG3435">
    <property type="taxonomic scope" value="Bacteria"/>
</dbReference>
<keyword evidence="1 4" id="KW-0223">Dioxygenase</keyword>
<dbReference type="OrthoDB" id="285029at2"/>
<dbReference type="RefSeq" id="WP_008620321.1">
    <property type="nucleotide sequence ID" value="NZ_AONQ01000063.1"/>
</dbReference>
<dbReference type="PATRIC" id="fig|1244869.3.peg.3616"/>
<proteinExistence type="predicted"/>
<dbReference type="PANTHER" id="PTHR41517">
    <property type="entry name" value="1,2-DIOXYGENASE PROTEIN-RELATED"/>
    <property type="match status" value="1"/>
</dbReference>
<evidence type="ECO:0000256" key="1">
    <source>
        <dbReference type="ARBA" id="ARBA00022964"/>
    </source>
</evidence>
<organism evidence="4 5">
    <name type="scientific">Paramagnetospirillum caucaseum</name>
    <dbReference type="NCBI Taxonomy" id="1244869"/>
    <lineage>
        <taxon>Bacteria</taxon>
        <taxon>Pseudomonadati</taxon>
        <taxon>Pseudomonadota</taxon>
        <taxon>Alphaproteobacteria</taxon>
        <taxon>Rhodospirillales</taxon>
        <taxon>Magnetospirillaceae</taxon>
        <taxon>Paramagnetospirillum</taxon>
    </lineage>
</organism>
<dbReference type="GO" id="GO:0051213">
    <property type="term" value="F:dioxygenase activity"/>
    <property type="evidence" value="ECO:0007669"/>
    <property type="project" value="UniProtKB-KW"/>
</dbReference>
<feature type="domain" description="Cupin type-2" evidence="3">
    <location>
        <begin position="96"/>
        <end position="163"/>
    </location>
</feature>
<dbReference type="InterPro" id="IPR013096">
    <property type="entry name" value="Cupin_2"/>
</dbReference>
<dbReference type="InterPro" id="IPR011051">
    <property type="entry name" value="RmlC_Cupin_sf"/>
</dbReference>
<dbReference type="EMBL" id="AONQ01000063">
    <property type="protein sequence ID" value="EME68492.1"/>
    <property type="molecule type" value="Genomic_DNA"/>
</dbReference>
<dbReference type="PANTHER" id="PTHR41517:SF1">
    <property type="entry name" value="CUPIN"/>
    <property type="match status" value="1"/>
</dbReference>
<dbReference type="AlphaFoldDB" id="M2ZMH6"/>
<evidence type="ECO:0000259" key="3">
    <source>
        <dbReference type="Pfam" id="PF07883"/>
    </source>
</evidence>
<dbReference type="Pfam" id="PF07883">
    <property type="entry name" value="Cupin_2"/>
    <property type="match status" value="1"/>
</dbReference>
<evidence type="ECO:0000256" key="2">
    <source>
        <dbReference type="ARBA" id="ARBA00023002"/>
    </source>
</evidence>
<keyword evidence="5" id="KW-1185">Reference proteome</keyword>
<evidence type="ECO:0000313" key="4">
    <source>
        <dbReference type="EMBL" id="EME68492.1"/>
    </source>
</evidence>
<comment type="caution">
    <text evidence="4">The sequence shown here is derived from an EMBL/GenBank/DDBJ whole genome shotgun (WGS) entry which is preliminary data.</text>
</comment>
<reference evidence="4 5" key="1">
    <citation type="journal article" date="2014" name="Genome Announc.">
        <title>Draft Genome Sequence of Magnetospirillum sp. Strain SO-1, a Freshwater Magnetotactic Bacterium Isolated from the Ol'khovka River, Russia.</title>
        <authorList>
            <person name="Grouzdev D.S."/>
            <person name="Dziuba M.V."/>
            <person name="Sukhacheva M.S."/>
            <person name="Mardanov A.V."/>
            <person name="Beletskiy A.V."/>
            <person name="Kuznetsov B.B."/>
            <person name="Skryabin K.G."/>
        </authorList>
    </citation>
    <scope>NUCLEOTIDE SEQUENCE [LARGE SCALE GENOMIC DNA]</scope>
    <source>
        <strain evidence="4 5">SO-1</strain>
    </source>
</reference>
<accession>M2ZMH6</accession>
<evidence type="ECO:0000313" key="5">
    <source>
        <dbReference type="Proteomes" id="UP000011744"/>
    </source>
</evidence>
<sequence>MSSLGTLEELPLEYRRSLSAQNLVPLWPSLRNLLPHGKPTRRTQPTLWRYAEIRPDLIKAGELTPIEKAERRVLVLANPGFGPDSVQATASIYLGLQLILPGEVAPNHRHSPSAIRFVVEGEGGFTVINGEKCPMGRGDLILTPSGLWHEHGHEGKGPVVWLDALDLPLIHGLELSYAIEGRSQSIRNEPDSSQTRYVRNGLVPYEALDRQRAAYPLLRYPWTEVRAALGGLSGITPSGRVAQLAYINPETGGECLPTLGFSALMVRPGEEVSLVRRSASAVLHVVEGEGSAEVDGVHLKFTESDTFAIPPHAPVRIANASRKVSLFMFMTDDAPLQRKLGVYEVFG</sequence>
<gene>
    <name evidence="4" type="ORF">H261_18080</name>
</gene>
<protein>
    <submittedName>
        <fullName evidence="4">Gentisate 1,2-dioxygenase</fullName>
    </submittedName>
</protein>
<dbReference type="InterPro" id="IPR014710">
    <property type="entry name" value="RmlC-like_jellyroll"/>
</dbReference>